<sequence>MSHPPRPLIDRRRTSSRDRGALHSYSHSRDSGMHLRSALKHGHIHPEPREGVDLEETASNPQAPCSPPPAVAEGDRRGVTTSDLSLPSSGLQPQQGNQSNGSLPQYSRRVGFDTFDSGADLEEKGGSTGGGTGVNYSFTIGAKSSCFIRTRATRTYLVATDLNEYSVHALNWCLSSITEDHDEIVVLRVIDPGSSAHSVWKAGQRGMEEAREEAEGVLEGVMKRNGEEKQISIIVEFAIGPIEETIHRMIEIYRPDSLIVGTRGRSESIFKMGAYMGSISKWSVARSPVPVIVVKPADKVRESLEQRSDRKRSYVSLLGSSAGNSSTMLGHSRGASLERVTTAPEDRERGRRSEESASSGKGGFWSRAGKEEKKEKSGKEMKRFETFS</sequence>
<feature type="compositionally biased region" description="Basic and acidic residues" evidence="1">
    <location>
        <begin position="8"/>
        <end position="33"/>
    </location>
</feature>
<dbReference type="Pfam" id="PF00582">
    <property type="entry name" value="Usp"/>
    <property type="match status" value="1"/>
</dbReference>
<feature type="region of interest" description="Disordered" evidence="1">
    <location>
        <begin position="325"/>
        <end position="388"/>
    </location>
</feature>
<accession>A0A1Y2DIN4</accession>
<feature type="compositionally biased region" description="Polar residues" evidence="1">
    <location>
        <begin position="79"/>
        <end position="105"/>
    </location>
</feature>
<proteinExistence type="predicted"/>
<reference evidence="3 4" key="1">
    <citation type="submission" date="2016-07" db="EMBL/GenBank/DDBJ databases">
        <title>Pervasive Adenine N6-methylation of Active Genes in Fungi.</title>
        <authorList>
            <consortium name="DOE Joint Genome Institute"/>
            <person name="Mondo S.J."/>
            <person name="Dannebaum R.O."/>
            <person name="Kuo R.C."/>
            <person name="Labutti K."/>
            <person name="Haridas S."/>
            <person name="Kuo A."/>
            <person name="Salamov A."/>
            <person name="Ahrendt S.R."/>
            <person name="Lipzen A."/>
            <person name="Sullivan W."/>
            <person name="Andreopoulos W.B."/>
            <person name="Clum A."/>
            <person name="Lindquist E."/>
            <person name="Daum C."/>
            <person name="Ramamoorthy G.K."/>
            <person name="Gryganskyi A."/>
            <person name="Culley D."/>
            <person name="Magnuson J.K."/>
            <person name="James T.Y."/>
            <person name="O'Malley M.A."/>
            <person name="Stajich J.E."/>
            <person name="Spatafora J.W."/>
            <person name="Visel A."/>
            <person name="Grigoriev I.V."/>
        </authorList>
    </citation>
    <scope>NUCLEOTIDE SEQUENCE [LARGE SCALE GENOMIC DNA]</scope>
    <source>
        <strain evidence="3 4">62-1032</strain>
    </source>
</reference>
<dbReference type="OrthoDB" id="2536014at2759"/>
<name>A0A1Y2DIN4_9BASI</name>
<dbReference type="Proteomes" id="UP000193467">
    <property type="component" value="Unassembled WGS sequence"/>
</dbReference>
<evidence type="ECO:0000313" key="4">
    <source>
        <dbReference type="Proteomes" id="UP000193467"/>
    </source>
</evidence>
<evidence type="ECO:0000259" key="2">
    <source>
        <dbReference type="Pfam" id="PF00582"/>
    </source>
</evidence>
<comment type="caution">
    <text evidence="3">The sequence shown here is derived from an EMBL/GenBank/DDBJ whole genome shotgun (WGS) entry which is preliminary data.</text>
</comment>
<dbReference type="SUPFAM" id="SSF52402">
    <property type="entry name" value="Adenine nucleotide alpha hydrolases-like"/>
    <property type="match status" value="1"/>
</dbReference>
<feature type="compositionally biased region" description="Basic and acidic residues" evidence="1">
    <location>
        <begin position="344"/>
        <end position="355"/>
    </location>
</feature>
<dbReference type="EMBL" id="MCGR01000077">
    <property type="protein sequence ID" value="ORY59016.1"/>
    <property type="molecule type" value="Genomic_DNA"/>
</dbReference>
<dbReference type="AlphaFoldDB" id="A0A1Y2DIN4"/>
<dbReference type="PANTHER" id="PTHR47815">
    <property type="entry name" value="UNIVERSAL STRESS PROTEIN A FAMILY PROTEIN C25B2.10"/>
    <property type="match status" value="1"/>
</dbReference>
<dbReference type="Gene3D" id="3.40.50.620">
    <property type="entry name" value="HUPs"/>
    <property type="match status" value="1"/>
</dbReference>
<dbReference type="InParanoid" id="A0A1Y2DIN4"/>
<gene>
    <name evidence="3" type="ORF">BCR35DRAFT_309335</name>
</gene>
<dbReference type="CDD" id="cd23659">
    <property type="entry name" value="USP_At3g01520-like"/>
    <property type="match status" value="1"/>
</dbReference>
<evidence type="ECO:0000313" key="3">
    <source>
        <dbReference type="EMBL" id="ORY59016.1"/>
    </source>
</evidence>
<feature type="region of interest" description="Disordered" evidence="1">
    <location>
        <begin position="1"/>
        <end position="109"/>
    </location>
</feature>
<feature type="domain" description="UspA" evidence="2">
    <location>
        <begin position="155"/>
        <end position="295"/>
    </location>
</feature>
<organism evidence="3 4">
    <name type="scientific">Leucosporidium creatinivorum</name>
    <dbReference type="NCBI Taxonomy" id="106004"/>
    <lineage>
        <taxon>Eukaryota</taxon>
        <taxon>Fungi</taxon>
        <taxon>Dikarya</taxon>
        <taxon>Basidiomycota</taxon>
        <taxon>Pucciniomycotina</taxon>
        <taxon>Microbotryomycetes</taxon>
        <taxon>Leucosporidiales</taxon>
        <taxon>Leucosporidium</taxon>
    </lineage>
</organism>
<dbReference type="InterPro" id="IPR014729">
    <property type="entry name" value="Rossmann-like_a/b/a_fold"/>
</dbReference>
<evidence type="ECO:0000256" key="1">
    <source>
        <dbReference type="SAM" id="MobiDB-lite"/>
    </source>
</evidence>
<dbReference type="PANTHER" id="PTHR47815:SF1">
    <property type="entry name" value="UNIVERSAL STRESS PROTEIN A FAMILY PROTEIN C25B2.10"/>
    <property type="match status" value="1"/>
</dbReference>
<dbReference type="InterPro" id="IPR006016">
    <property type="entry name" value="UspA"/>
</dbReference>
<protein>
    <recommendedName>
        <fullName evidence="2">UspA domain-containing protein</fullName>
    </recommendedName>
</protein>
<dbReference type="STRING" id="106004.A0A1Y2DIN4"/>
<feature type="compositionally biased region" description="Basic and acidic residues" evidence="1">
    <location>
        <begin position="368"/>
        <end position="388"/>
    </location>
</feature>
<keyword evidence="4" id="KW-1185">Reference proteome</keyword>